<dbReference type="Pfam" id="PF00209">
    <property type="entry name" value="SNF"/>
    <property type="match status" value="2"/>
</dbReference>
<feature type="transmembrane region" description="Helical" evidence="9">
    <location>
        <begin position="392"/>
        <end position="417"/>
    </location>
</feature>
<evidence type="ECO:0000256" key="5">
    <source>
        <dbReference type="ARBA" id="ARBA00023136"/>
    </source>
</evidence>
<dbReference type="PROSITE" id="PS50267">
    <property type="entry name" value="NA_NEUROTRAN_SYMP_3"/>
    <property type="match status" value="2"/>
</dbReference>
<feature type="transmembrane region" description="Helical" evidence="9">
    <location>
        <begin position="566"/>
        <end position="592"/>
    </location>
</feature>
<feature type="transmembrane region" description="Helical" evidence="9">
    <location>
        <begin position="696"/>
        <end position="716"/>
    </location>
</feature>
<feature type="binding site" evidence="6">
    <location>
        <position position="27"/>
    </location>
    <ligand>
        <name>Na(+)</name>
        <dbReference type="ChEBI" id="CHEBI:29101"/>
        <label>1</label>
    </ligand>
</feature>
<dbReference type="PANTHER" id="PTHR11616:SF289">
    <property type="entry name" value="TRANSPORTER"/>
    <property type="match status" value="1"/>
</dbReference>
<accession>H2YBA3</accession>
<dbReference type="GO" id="GO:0046872">
    <property type="term" value="F:metal ion binding"/>
    <property type="evidence" value="ECO:0007669"/>
    <property type="project" value="UniProtKB-KW"/>
</dbReference>
<dbReference type="Ensembl" id="ENSCSAVT00000002642.1">
    <property type="protein sequence ID" value="ENSCSAVP00000002601.1"/>
    <property type="gene ID" value="ENSCSAVG00000001539.1"/>
</dbReference>
<keyword evidence="2 8" id="KW-0813">Transport</keyword>
<feature type="binding site" evidence="6">
    <location>
        <position position="364"/>
    </location>
    <ligand>
        <name>Na(+)</name>
        <dbReference type="ChEBI" id="CHEBI:29101"/>
        <label>1</label>
    </ligand>
</feature>
<dbReference type="GO" id="GO:0005332">
    <property type="term" value="F:gamma-aminobutyric acid:sodium:chloride symporter activity"/>
    <property type="evidence" value="ECO:0007669"/>
    <property type="project" value="TreeGrafter"/>
</dbReference>
<keyword evidence="6" id="KW-0479">Metal-binding</keyword>
<feature type="disulfide bond" evidence="7">
    <location>
        <begin position="125"/>
        <end position="134"/>
    </location>
</feature>
<feature type="transmembrane region" description="Helical" evidence="9">
    <location>
        <begin position="41"/>
        <end position="61"/>
    </location>
</feature>
<feature type="binding site" evidence="6">
    <location>
        <position position="360"/>
    </location>
    <ligand>
        <name>Na(+)</name>
        <dbReference type="ChEBI" id="CHEBI:29101"/>
        <label>1</label>
    </ligand>
</feature>
<feature type="transmembrane region" description="Helical" evidence="9">
    <location>
        <begin position="348"/>
        <end position="367"/>
    </location>
</feature>
<dbReference type="Proteomes" id="UP000007875">
    <property type="component" value="Unassembled WGS sequence"/>
</dbReference>
<dbReference type="PRINTS" id="PR00176">
    <property type="entry name" value="NANEUSMPORT"/>
</dbReference>
<evidence type="ECO:0000313" key="11">
    <source>
        <dbReference type="Proteomes" id="UP000007875"/>
    </source>
</evidence>
<comment type="subcellular location">
    <subcellularLocation>
        <location evidence="1">Membrane</location>
        <topology evidence="1">Multi-pass membrane protein</topology>
    </subcellularLocation>
</comment>
<sequence length="718" mass="80653">QKSERQSWKKSIDFLFSTSGYCIGLGNLWRFPYLCFENGGGAFLIPYLLFTCVFAIPMMILETSFGQSFRSGVIKSWERIPIFKGIAFAQLVANLYASSSYIIIMTWITKYLVSSVSSNLPWTSCENQWNTKHCVSLLTSHNSTNNVTLSELGISAAEEFWSHEVLGKSGGLEHVGSLRPDLVLYLSLIWIAGYFVTFKGIKWSSKVFYVTATLPVVLIIVVTIRGCTLDGAWEGLRFYLYPDLSKLMNFKVWITAAEQVTYSIAVGNGMLLFLASFNKRNQNFCRDALIIAAANAVTSFISGLAVFSSLGFLATKLNTTMAAVASSGPGLVFIAYPQSISLLPFPQVWSFLFFLILLLLGFDSQFVQVEYLVNFFIDGSKRIRSRRWNREILGALLCFFNFLIGLSMVSEGGIYVFEIFNRYGVAGWCIFLLSGCELVAISWFYGLDIHFKEIESMIGTTRGKFLLKMSWKFISPVICMVSIYTHSNDNHGKKSIDFLFSTSGYCIGLGNLWRFPYLCFENGGGAFLIPYLLFTCVFAIPMVILETSFGQSFRSGVIRSWKIIPIFKGIAFAQMVANLYASSSYIIIMTWITKYLVSSVSSNLPWTSCENQWNTKHCEFWSHEVLGKSRGLEHVGSLRPDLVLYLSLIWISGYFVTFKGIKWSSKVWITAAEQVTYSIAVGNGMLLFLASFNKRNQNFCSFISGLAVFSSLGFLATK</sequence>
<evidence type="ECO:0000313" key="10">
    <source>
        <dbReference type="Ensembl" id="ENSCSAVP00000002601.1"/>
    </source>
</evidence>
<proteinExistence type="inferred from homology"/>
<feature type="binding site" evidence="6">
    <location>
        <position position="363"/>
    </location>
    <ligand>
        <name>Na(+)</name>
        <dbReference type="ChEBI" id="CHEBI:29101"/>
        <label>1</label>
    </ligand>
</feature>
<dbReference type="PROSITE" id="PS00754">
    <property type="entry name" value="NA_NEUROTRAN_SYMP_2"/>
    <property type="match status" value="2"/>
</dbReference>
<dbReference type="GO" id="GO:0042995">
    <property type="term" value="C:cell projection"/>
    <property type="evidence" value="ECO:0007669"/>
    <property type="project" value="TreeGrafter"/>
</dbReference>
<feature type="transmembrane region" description="Helical" evidence="9">
    <location>
        <begin position="525"/>
        <end position="545"/>
    </location>
</feature>
<keyword evidence="7" id="KW-1015">Disulfide bond</keyword>
<evidence type="ECO:0000256" key="4">
    <source>
        <dbReference type="ARBA" id="ARBA00022989"/>
    </source>
</evidence>
<evidence type="ECO:0000256" key="2">
    <source>
        <dbReference type="ARBA" id="ARBA00022448"/>
    </source>
</evidence>
<dbReference type="InterPro" id="IPR000175">
    <property type="entry name" value="Na/ntran_symport"/>
</dbReference>
<evidence type="ECO:0000256" key="7">
    <source>
        <dbReference type="PIRSR" id="PIRSR600175-2"/>
    </source>
</evidence>
<feature type="binding site" evidence="6">
    <location>
        <position position="263"/>
    </location>
    <ligand>
        <name>Na(+)</name>
        <dbReference type="ChEBI" id="CHEBI:29101"/>
        <label>1</label>
    </ligand>
</feature>
<evidence type="ECO:0000256" key="6">
    <source>
        <dbReference type="PIRSR" id="PIRSR600175-1"/>
    </source>
</evidence>
<feature type="binding site" evidence="6">
    <location>
        <position position="295"/>
    </location>
    <ligand>
        <name>Na(+)</name>
        <dbReference type="ChEBI" id="CHEBI:29101"/>
        <label>1</label>
    </ligand>
</feature>
<dbReference type="GO" id="GO:0005886">
    <property type="term" value="C:plasma membrane"/>
    <property type="evidence" value="ECO:0007669"/>
    <property type="project" value="TreeGrafter"/>
</dbReference>
<dbReference type="NCBIfam" id="NF037979">
    <property type="entry name" value="Na_transp"/>
    <property type="match status" value="1"/>
</dbReference>
<feature type="transmembrane region" description="Helical" evidence="9">
    <location>
        <begin position="668"/>
        <end position="690"/>
    </location>
</feature>
<comment type="similarity">
    <text evidence="8">Belongs to the sodium:neurotransmitter symporter (SNF) (TC 2.A.22) family.</text>
</comment>
<keyword evidence="11" id="KW-1185">Reference proteome</keyword>
<dbReference type="PROSITE" id="PS00610">
    <property type="entry name" value="NA_NEUROTRAN_SYMP_1"/>
    <property type="match status" value="2"/>
</dbReference>
<feature type="transmembrane region" description="Helical" evidence="9">
    <location>
        <begin position="253"/>
        <end position="277"/>
    </location>
</feature>
<dbReference type="eggNOG" id="KOG3660">
    <property type="taxonomic scope" value="Eukaryota"/>
</dbReference>
<evidence type="ECO:0000256" key="9">
    <source>
        <dbReference type="SAM" id="Phobius"/>
    </source>
</evidence>
<reference evidence="11" key="1">
    <citation type="submission" date="2003-08" db="EMBL/GenBank/DDBJ databases">
        <authorList>
            <person name="Birren B."/>
            <person name="Nusbaum C."/>
            <person name="Abebe A."/>
            <person name="Abouelleil A."/>
            <person name="Adekoya E."/>
            <person name="Ait-zahra M."/>
            <person name="Allen N."/>
            <person name="Allen T."/>
            <person name="An P."/>
            <person name="Anderson M."/>
            <person name="Anderson S."/>
            <person name="Arachchi H."/>
            <person name="Armbruster J."/>
            <person name="Bachantsang P."/>
            <person name="Baldwin J."/>
            <person name="Barry A."/>
            <person name="Bayul T."/>
            <person name="Blitshsteyn B."/>
            <person name="Bloom T."/>
            <person name="Blye J."/>
            <person name="Boguslavskiy L."/>
            <person name="Borowsky M."/>
            <person name="Boukhgalter B."/>
            <person name="Brunache A."/>
            <person name="Butler J."/>
            <person name="Calixte N."/>
            <person name="Calvo S."/>
            <person name="Camarata J."/>
            <person name="Campo K."/>
            <person name="Chang J."/>
            <person name="Cheshatsang Y."/>
            <person name="Citroen M."/>
            <person name="Collymore A."/>
            <person name="Considine T."/>
            <person name="Cook A."/>
            <person name="Cooke P."/>
            <person name="Corum B."/>
            <person name="Cuomo C."/>
            <person name="David R."/>
            <person name="Dawoe T."/>
            <person name="Degray S."/>
            <person name="Dodge S."/>
            <person name="Dooley K."/>
            <person name="Dorje P."/>
            <person name="Dorjee K."/>
            <person name="Dorris L."/>
            <person name="Duffey N."/>
            <person name="Dupes A."/>
            <person name="Elkins T."/>
            <person name="Engels R."/>
            <person name="Erickson J."/>
            <person name="Farina A."/>
            <person name="Faro S."/>
            <person name="Ferreira P."/>
            <person name="Fischer H."/>
            <person name="Fitzgerald M."/>
            <person name="Foley K."/>
            <person name="Gage D."/>
            <person name="Galagan J."/>
            <person name="Gearin G."/>
            <person name="Gnerre S."/>
            <person name="Gnirke A."/>
            <person name="Goyette A."/>
            <person name="Graham J."/>
            <person name="Grandbois E."/>
            <person name="Gyaltsen K."/>
            <person name="Hafez N."/>
            <person name="Hagopian D."/>
            <person name="Hagos B."/>
            <person name="Hall J."/>
            <person name="Hatcher B."/>
            <person name="Heller A."/>
            <person name="Higgins H."/>
            <person name="Honan T."/>
            <person name="Horn A."/>
            <person name="Houde N."/>
            <person name="Hughes L."/>
            <person name="Hulme W."/>
            <person name="Husby E."/>
            <person name="Iliev I."/>
            <person name="Jaffe D."/>
            <person name="Jones C."/>
            <person name="Kamal M."/>
            <person name="Kamat A."/>
            <person name="Kamvysselis M."/>
            <person name="Karlsson E."/>
            <person name="Kells C."/>
            <person name="Kieu A."/>
            <person name="Kisner P."/>
            <person name="Kodira C."/>
            <person name="Kulbokas E."/>
            <person name="Labutti K."/>
            <person name="Lama D."/>
            <person name="Landers T."/>
            <person name="Leger J."/>
            <person name="Levine S."/>
            <person name="Lewis D."/>
            <person name="Lewis T."/>
            <person name="Lindblad-toh K."/>
            <person name="Liu X."/>
            <person name="Lokyitsang T."/>
            <person name="Lokyitsang Y."/>
            <person name="Lucien O."/>
            <person name="Lui A."/>
            <person name="Ma L.J."/>
            <person name="Mabbitt R."/>
            <person name="Macdonald J."/>
            <person name="Maclean C."/>
            <person name="Major J."/>
            <person name="Manning J."/>
            <person name="Marabella R."/>
            <person name="Maru K."/>
            <person name="Matthews C."/>
            <person name="Mauceli E."/>
            <person name="Mccarthy M."/>
            <person name="Mcdonough S."/>
            <person name="Mcghee T."/>
            <person name="Meldrim J."/>
            <person name="Meneus L."/>
            <person name="Mesirov J."/>
            <person name="Mihalev A."/>
            <person name="Mihova T."/>
            <person name="Mikkelsen T."/>
            <person name="Mlenga V."/>
            <person name="Moru K."/>
            <person name="Mozes J."/>
            <person name="Mulrain L."/>
            <person name="Munson G."/>
            <person name="Naylor J."/>
            <person name="Newes C."/>
            <person name="Nguyen C."/>
            <person name="Nguyen N."/>
            <person name="Nguyen T."/>
            <person name="Nicol R."/>
            <person name="Nielsen C."/>
            <person name="Nizzari M."/>
            <person name="Norbu C."/>
            <person name="Norbu N."/>
            <person name="O'donnell P."/>
            <person name="Okoawo O."/>
            <person name="O'leary S."/>
            <person name="Omotosho B."/>
            <person name="O'neill K."/>
            <person name="Osman S."/>
            <person name="Parker S."/>
            <person name="Perrin D."/>
            <person name="Phunkhang P."/>
            <person name="Piqani B."/>
            <person name="Purcell S."/>
            <person name="Rachupka T."/>
            <person name="Ramasamy U."/>
            <person name="Rameau R."/>
            <person name="Ray V."/>
            <person name="Raymond C."/>
            <person name="Retta R."/>
            <person name="Richardson S."/>
            <person name="Rise C."/>
            <person name="Rodriguez J."/>
            <person name="Rogers J."/>
            <person name="Rogov P."/>
            <person name="Rutman M."/>
            <person name="Schupbach R."/>
            <person name="Seaman C."/>
            <person name="Settipalli S."/>
            <person name="Sharpe T."/>
            <person name="Sheridan J."/>
            <person name="Sherpa N."/>
            <person name="Shi J."/>
            <person name="Smirnov S."/>
            <person name="Smith C."/>
            <person name="Sougnez C."/>
            <person name="Spencer B."/>
            <person name="Stalker J."/>
            <person name="Stange-thomann N."/>
            <person name="Stavropoulos S."/>
            <person name="Stetson K."/>
            <person name="Stone C."/>
            <person name="Stone S."/>
            <person name="Stubbs M."/>
            <person name="Talamas J."/>
            <person name="Tchuinga P."/>
            <person name="Tenzing P."/>
            <person name="Tesfaye S."/>
            <person name="Theodore J."/>
            <person name="Thoulutsang Y."/>
            <person name="Topham K."/>
            <person name="Towey S."/>
            <person name="Tsamla T."/>
            <person name="Tsomo N."/>
            <person name="Vallee D."/>
            <person name="Vassiliev H."/>
            <person name="Venkataraman V."/>
            <person name="Vinson J."/>
            <person name="Vo A."/>
            <person name="Wade C."/>
            <person name="Wang S."/>
            <person name="Wangchuk T."/>
            <person name="Wangdi T."/>
            <person name="Whittaker C."/>
            <person name="Wilkinson J."/>
            <person name="Wu Y."/>
            <person name="Wyman D."/>
            <person name="Yadav S."/>
            <person name="Yang S."/>
            <person name="Yang X."/>
            <person name="Yeager S."/>
            <person name="Yee E."/>
            <person name="Young G."/>
            <person name="Zainoun J."/>
            <person name="Zembeck L."/>
            <person name="Zimmer A."/>
            <person name="Zody M."/>
            <person name="Lander E."/>
        </authorList>
    </citation>
    <scope>NUCLEOTIDE SEQUENCE [LARGE SCALE GENOMIC DNA]</scope>
</reference>
<keyword evidence="6" id="KW-0915">Sodium</keyword>
<evidence type="ECO:0000256" key="3">
    <source>
        <dbReference type="ARBA" id="ARBA00022692"/>
    </source>
</evidence>
<dbReference type="HOGENOM" id="CLU_006855_6_0_1"/>
<dbReference type="AlphaFoldDB" id="H2YBA3"/>
<dbReference type="GeneTree" id="ENSGT00940000154583"/>
<keyword evidence="4 9" id="KW-1133">Transmembrane helix</keyword>
<reference evidence="10" key="2">
    <citation type="submission" date="2025-08" db="UniProtKB">
        <authorList>
            <consortium name="Ensembl"/>
        </authorList>
    </citation>
    <scope>IDENTIFICATION</scope>
</reference>
<feature type="transmembrane region" description="Helical" evidence="9">
    <location>
        <begin position="289"/>
        <end position="313"/>
    </location>
</feature>
<organism evidence="10 11">
    <name type="scientific">Ciona savignyi</name>
    <name type="common">Pacific transparent sea squirt</name>
    <dbReference type="NCBI Taxonomy" id="51511"/>
    <lineage>
        <taxon>Eukaryota</taxon>
        <taxon>Metazoa</taxon>
        <taxon>Chordata</taxon>
        <taxon>Tunicata</taxon>
        <taxon>Ascidiacea</taxon>
        <taxon>Phlebobranchia</taxon>
        <taxon>Cionidae</taxon>
        <taxon>Ciona</taxon>
    </lineage>
</organism>
<feature type="transmembrane region" description="Helical" evidence="9">
    <location>
        <begin position="208"/>
        <end position="233"/>
    </location>
</feature>
<dbReference type="SUPFAM" id="SSF161070">
    <property type="entry name" value="SNF-like"/>
    <property type="match status" value="2"/>
</dbReference>
<feature type="transmembrane region" description="Helical" evidence="9">
    <location>
        <begin position="424"/>
        <end position="445"/>
    </location>
</feature>
<name>H2YBA3_CIOSA</name>
<dbReference type="InterPro" id="IPR037272">
    <property type="entry name" value="SNS_sf"/>
</dbReference>
<dbReference type="InParanoid" id="H2YBA3"/>
<feature type="transmembrane region" description="Helical" evidence="9">
    <location>
        <begin position="82"/>
        <end position="108"/>
    </location>
</feature>
<reference evidence="10" key="3">
    <citation type="submission" date="2025-09" db="UniProtKB">
        <authorList>
            <consortium name="Ensembl"/>
        </authorList>
    </citation>
    <scope>IDENTIFICATION</scope>
</reference>
<evidence type="ECO:0000256" key="1">
    <source>
        <dbReference type="ARBA" id="ARBA00004141"/>
    </source>
</evidence>
<dbReference type="PANTHER" id="PTHR11616">
    <property type="entry name" value="SODIUM/CHLORIDE DEPENDENT TRANSPORTER"/>
    <property type="match status" value="1"/>
</dbReference>
<feature type="binding site" evidence="6">
    <location>
        <position position="20"/>
    </location>
    <ligand>
        <name>Na(+)</name>
        <dbReference type="ChEBI" id="CHEBI:29101"/>
        <label>1</label>
    </ligand>
</feature>
<feature type="transmembrane region" description="Helical" evidence="9">
    <location>
        <begin position="496"/>
        <end position="513"/>
    </location>
</feature>
<feature type="transmembrane region" description="Helical" evidence="9">
    <location>
        <begin position="182"/>
        <end position="201"/>
    </location>
</feature>
<feature type="transmembrane region" description="Helical" evidence="9">
    <location>
        <begin position="12"/>
        <end position="29"/>
    </location>
</feature>
<evidence type="ECO:0000256" key="8">
    <source>
        <dbReference type="RuleBase" id="RU003732"/>
    </source>
</evidence>
<keyword evidence="3 8" id="KW-0812">Transmembrane</keyword>
<keyword evidence="8" id="KW-0769">Symport</keyword>
<keyword evidence="5 9" id="KW-0472">Membrane</keyword>
<protein>
    <recommendedName>
        <fullName evidence="8">Transporter</fullName>
    </recommendedName>
</protein>